<gene>
    <name evidence="1" type="ORF">NEF87_002258</name>
</gene>
<evidence type="ECO:0000313" key="2">
    <source>
        <dbReference type="Proteomes" id="UP001208689"/>
    </source>
</evidence>
<name>A0ABY6HR40_9ARCH</name>
<dbReference type="EMBL" id="CP104013">
    <property type="protein sequence ID" value="UYP45973.1"/>
    <property type="molecule type" value="Genomic_DNA"/>
</dbReference>
<organism evidence="1 2">
    <name type="scientific">Candidatus Lokiarchaeum ossiferum</name>
    <dbReference type="NCBI Taxonomy" id="2951803"/>
    <lineage>
        <taxon>Archaea</taxon>
        <taxon>Promethearchaeati</taxon>
        <taxon>Promethearchaeota</taxon>
        <taxon>Promethearchaeia</taxon>
        <taxon>Promethearchaeales</taxon>
        <taxon>Promethearchaeaceae</taxon>
        <taxon>Candidatus Lokiarchaeum</taxon>
    </lineage>
</organism>
<dbReference type="Proteomes" id="UP001208689">
    <property type="component" value="Chromosome"/>
</dbReference>
<reference evidence="1" key="1">
    <citation type="submission" date="2022-09" db="EMBL/GenBank/DDBJ databases">
        <title>Actin cytoskeleton and complex cell architecture in an #Asgard archaeon.</title>
        <authorList>
            <person name="Ponce Toledo R.I."/>
            <person name="Schleper C."/>
            <person name="Rodrigues Oliveira T."/>
            <person name="Wollweber F."/>
            <person name="Xu J."/>
            <person name="Rittmann S."/>
            <person name="Klingl A."/>
            <person name="Pilhofer M."/>
        </authorList>
    </citation>
    <scope>NUCLEOTIDE SEQUENCE</scope>
    <source>
        <strain evidence="1">B-35</strain>
    </source>
</reference>
<evidence type="ECO:0000313" key="1">
    <source>
        <dbReference type="EMBL" id="UYP45973.1"/>
    </source>
</evidence>
<accession>A0ABY6HR40</accession>
<evidence type="ECO:0008006" key="3">
    <source>
        <dbReference type="Google" id="ProtNLM"/>
    </source>
</evidence>
<protein>
    <recommendedName>
        <fullName evidence="3">DUF3160 domain-containing protein</fullName>
    </recommendedName>
</protein>
<sequence length="376" mass="44307">MELINDIKGRILFMLVWDLIFARSLEGDQDIMFHRRYENGQFKEKIIEDHEDIFLNYISAFPNRDIIRIKLGLPDSSLYSYYYVEKEFIHGGFFGILAVSEYQETNPYDWPASVKNAHHIFAEFFKRMSKGQFSDVSGAEFYLNWVDVQIATFYQNYLKDKKRHYQLETKRTKENLQTAFKSVADSFKAGISPSFSSKFIDVGSDSIYDPSIEWEKIMRFFEIQLVNSYGMPITPIYSSLNGEYERWGTEEDQTAQSLEGMTYSVLKSFVEQQKLTLQNIKCRKPKQKGYDFIIFNNFEMSGQRYLLIMNIDNFSPALDTSLGFLKGDEQFLLNDIAEEIQKHPDWFDDQGQIKGQNDEIKLEYLIFRSQKKLFEE</sequence>
<proteinExistence type="predicted"/>
<keyword evidence="2" id="KW-1185">Reference proteome</keyword>